<dbReference type="InterPro" id="IPR029337">
    <property type="entry name" value="INSYN2"/>
</dbReference>
<reference evidence="3" key="2">
    <citation type="journal article" date="2007" name="PLoS Biol.">
        <title>Survey sequencing and comparative analysis of the elephant shark (Callorhinchus milii) genome.</title>
        <authorList>
            <person name="Venkatesh B."/>
            <person name="Kirkness E.F."/>
            <person name="Loh Y.H."/>
            <person name="Halpern A.L."/>
            <person name="Lee A.P."/>
            <person name="Johnson J."/>
            <person name="Dandona N."/>
            <person name="Viswanathan L.D."/>
            <person name="Tay A."/>
            <person name="Venter J.C."/>
            <person name="Strausberg R.L."/>
            <person name="Brenner S."/>
        </authorList>
    </citation>
    <scope>NUCLEOTIDE SEQUENCE [LARGE SCALE GENOMIC DNA]</scope>
</reference>
<dbReference type="GeneTree" id="ENSGT00530000063787"/>
<evidence type="ECO:0000313" key="3">
    <source>
        <dbReference type="Proteomes" id="UP000314986"/>
    </source>
</evidence>
<protein>
    <submittedName>
        <fullName evidence="2">Inhibitory synaptic factor 2A</fullName>
    </submittedName>
</protein>
<dbReference type="InParanoid" id="A0A4W3JTP4"/>
<dbReference type="GO" id="GO:0014069">
    <property type="term" value="C:postsynaptic density"/>
    <property type="evidence" value="ECO:0007669"/>
    <property type="project" value="TreeGrafter"/>
</dbReference>
<name>A0A4W3JTP4_CALMI</name>
<keyword evidence="3" id="KW-1185">Reference proteome</keyword>
<feature type="compositionally biased region" description="Polar residues" evidence="1">
    <location>
        <begin position="160"/>
        <end position="185"/>
    </location>
</feature>
<feature type="compositionally biased region" description="Polar residues" evidence="1">
    <location>
        <begin position="211"/>
        <end position="244"/>
    </location>
</feature>
<dbReference type="Pfam" id="PF15265">
    <property type="entry name" value="FAM196"/>
    <property type="match status" value="1"/>
</dbReference>
<feature type="region of interest" description="Disordered" evidence="1">
    <location>
        <begin position="1"/>
        <end position="20"/>
    </location>
</feature>
<dbReference type="GO" id="GO:0060080">
    <property type="term" value="P:inhibitory postsynaptic potential"/>
    <property type="evidence" value="ECO:0007669"/>
    <property type="project" value="TreeGrafter"/>
</dbReference>
<dbReference type="Proteomes" id="UP000314986">
    <property type="component" value="Unassembled WGS sequence"/>
</dbReference>
<dbReference type="STRING" id="7868.ENSCMIP00000041508"/>
<dbReference type="OMA" id="CPTEDSH"/>
<evidence type="ECO:0000313" key="2">
    <source>
        <dbReference type="Ensembl" id="ENSCMIP00000041508.1"/>
    </source>
</evidence>
<evidence type="ECO:0000256" key="1">
    <source>
        <dbReference type="SAM" id="MobiDB-lite"/>
    </source>
</evidence>
<dbReference type="AlphaFoldDB" id="A0A4W3JTP4"/>
<feature type="region of interest" description="Disordered" evidence="1">
    <location>
        <begin position="146"/>
        <end position="244"/>
    </location>
</feature>
<reference evidence="2" key="5">
    <citation type="submission" date="2025-09" db="UniProtKB">
        <authorList>
            <consortium name="Ensembl"/>
        </authorList>
    </citation>
    <scope>IDENTIFICATION</scope>
</reference>
<organism evidence="2 3">
    <name type="scientific">Callorhinchus milii</name>
    <name type="common">Ghost shark</name>
    <dbReference type="NCBI Taxonomy" id="7868"/>
    <lineage>
        <taxon>Eukaryota</taxon>
        <taxon>Metazoa</taxon>
        <taxon>Chordata</taxon>
        <taxon>Craniata</taxon>
        <taxon>Vertebrata</taxon>
        <taxon>Chondrichthyes</taxon>
        <taxon>Holocephali</taxon>
        <taxon>Chimaeriformes</taxon>
        <taxon>Callorhinchidae</taxon>
        <taxon>Callorhinchus</taxon>
    </lineage>
</organism>
<dbReference type="PANTHER" id="PTHR28682:SF1">
    <property type="entry name" value="INHIBITORY SYNAPTIC FACTOR 2A"/>
    <property type="match status" value="1"/>
</dbReference>
<sequence length="483" mass="54315">MVSKEASKCPLTSAENEVEQAASQTVEMKYALDPNRHIRKRNKALQVRFKDICEAQNEQDKNLLVTQQLDKKALKTISYKAAYRKYMTVPARRSIPNVTRSTGVQTSPDLKKRYQTFPLERKKGNVIKIAPTLEAFRRQNNGLAVKDNNLNEDSGEHFNFSGTVSNQKSPNTSSHGELSNLQEQAGSEHSDNSGNMQPEKHGCTEEPSPLLSLTDSNPTEQDNQLPNKANQDKVPSSGNQNFNQSAHSNLQLTEFTSFHLTETNSEPAQLSNSFTKDNPQHLTVQEEHERTLQPTGLCSQSDNGQICAEQEYSGVQSSEECPEPLLSDIVPIERNQPSQTSVSVINSNRQIVPLTETVDLKAQLQIMENLINSSQETIKVLLGVIQELEKGEALREGLSYRTGQDTANCDTCRNSACIIYSVELDFKQQEDKFQPILRKLHPNEETQVSTLPYSQEFCPSAYQKQKSSKTESKKHGKWKLWFL</sequence>
<accession>A0A4W3JTP4</accession>
<reference evidence="3" key="1">
    <citation type="journal article" date="2006" name="Science">
        <title>Ancient noncoding elements conserved in the human genome.</title>
        <authorList>
            <person name="Venkatesh B."/>
            <person name="Kirkness E.F."/>
            <person name="Loh Y.H."/>
            <person name="Halpern A.L."/>
            <person name="Lee A.P."/>
            <person name="Johnson J."/>
            <person name="Dandona N."/>
            <person name="Viswanathan L.D."/>
            <person name="Tay A."/>
            <person name="Venter J.C."/>
            <person name="Strausberg R.L."/>
            <person name="Brenner S."/>
        </authorList>
    </citation>
    <scope>NUCLEOTIDE SEQUENCE [LARGE SCALE GENOMIC DNA]</scope>
</reference>
<reference evidence="3" key="3">
    <citation type="journal article" date="2014" name="Nature">
        <title>Elephant shark genome provides unique insights into gnathostome evolution.</title>
        <authorList>
            <consortium name="International Elephant Shark Genome Sequencing Consortium"/>
            <person name="Venkatesh B."/>
            <person name="Lee A.P."/>
            <person name="Ravi V."/>
            <person name="Maurya A.K."/>
            <person name="Lian M.M."/>
            <person name="Swann J.B."/>
            <person name="Ohta Y."/>
            <person name="Flajnik M.F."/>
            <person name="Sutoh Y."/>
            <person name="Kasahara M."/>
            <person name="Hoon S."/>
            <person name="Gangu V."/>
            <person name="Roy S.W."/>
            <person name="Irimia M."/>
            <person name="Korzh V."/>
            <person name="Kondrychyn I."/>
            <person name="Lim Z.W."/>
            <person name="Tay B.H."/>
            <person name="Tohari S."/>
            <person name="Kong K.W."/>
            <person name="Ho S."/>
            <person name="Lorente-Galdos B."/>
            <person name="Quilez J."/>
            <person name="Marques-Bonet T."/>
            <person name="Raney B.J."/>
            <person name="Ingham P.W."/>
            <person name="Tay A."/>
            <person name="Hillier L.W."/>
            <person name="Minx P."/>
            <person name="Boehm T."/>
            <person name="Wilson R.K."/>
            <person name="Brenner S."/>
            <person name="Warren W.C."/>
        </authorList>
    </citation>
    <scope>NUCLEOTIDE SEQUENCE [LARGE SCALE GENOMIC DNA]</scope>
</reference>
<proteinExistence type="predicted"/>
<reference evidence="2" key="4">
    <citation type="submission" date="2025-08" db="UniProtKB">
        <authorList>
            <consortium name="Ensembl"/>
        </authorList>
    </citation>
    <scope>IDENTIFICATION</scope>
</reference>
<dbReference type="Ensembl" id="ENSCMIT00000042098.1">
    <property type="protein sequence ID" value="ENSCMIP00000041508.1"/>
    <property type="gene ID" value="ENSCMIG00000017301.1"/>
</dbReference>
<dbReference type="PANTHER" id="PTHR28682">
    <property type="entry name" value="INHIBITORY SYNAPTIC FACTOR 2A-RELATED"/>
    <property type="match status" value="1"/>
</dbReference>